<dbReference type="RefSeq" id="WP_155113232.1">
    <property type="nucleotide sequence ID" value="NZ_WMIB01000017.1"/>
</dbReference>
<dbReference type="Proteomes" id="UP000434639">
    <property type="component" value="Unassembled WGS sequence"/>
</dbReference>
<feature type="transmembrane region" description="Helical" evidence="1">
    <location>
        <begin position="31"/>
        <end position="53"/>
    </location>
</feature>
<evidence type="ECO:0000256" key="1">
    <source>
        <dbReference type="SAM" id="Phobius"/>
    </source>
</evidence>
<evidence type="ECO:0000313" key="3">
    <source>
        <dbReference type="Proteomes" id="UP000434639"/>
    </source>
</evidence>
<evidence type="ECO:0000313" key="2">
    <source>
        <dbReference type="EMBL" id="MTH54720.1"/>
    </source>
</evidence>
<comment type="caution">
    <text evidence="2">The sequence shown here is derived from an EMBL/GenBank/DDBJ whole genome shotgun (WGS) entry which is preliminary data.</text>
</comment>
<accession>A0A7X2V5S0</accession>
<organism evidence="2 3">
    <name type="scientific">Metabacillus mangrovi</name>
    <dbReference type="NCBI Taxonomy" id="1491830"/>
    <lineage>
        <taxon>Bacteria</taxon>
        <taxon>Bacillati</taxon>
        <taxon>Bacillota</taxon>
        <taxon>Bacilli</taxon>
        <taxon>Bacillales</taxon>
        <taxon>Bacillaceae</taxon>
        <taxon>Metabacillus</taxon>
    </lineage>
</organism>
<gene>
    <name evidence="2" type="ORF">GKZ89_15055</name>
</gene>
<dbReference type="EMBL" id="WMIB01000017">
    <property type="protein sequence ID" value="MTH54720.1"/>
    <property type="molecule type" value="Genomic_DNA"/>
</dbReference>
<keyword evidence="3" id="KW-1185">Reference proteome</keyword>
<name>A0A7X2V5S0_9BACI</name>
<dbReference type="OrthoDB" id="9913141at2"/>
<keyword evidence="1" id="KW-1133">Transmembrane helix</keyword>
<proteinExistence type="predicted"/>
<keyword evidence="1" id="KW-0472">Membrane</keyword>
<dbReference type="AlphaFoldDB" id="A0A7X2V5S0"/>
<sequence length="66" mass="7352">MSKNILFFIVPIGLVMAVSFAQLMRPFGPMEIVTVLAGSIVTGGLIGVVLFLVNKHWFRKLDRFSK</sequence>
<protein>
    <submittedName>
        <fullName evidence="2">Uncharacterized protein</fullName>
    </submittedName>
</protein>
<keyword evidence="1" id="KW-0812">Transmembrane</keyword>
<reference evidence="2 3" key="1">
    <citation type="journal article" date="2017" name="Int. J. Syst. Evol. Microbiol.">
        <title>Bacillus mangrovi sp. nov., isolated from a sediment sample from a mangrove forest.</title>
        <authorList>
            <person name="Gupta V."/>
            <person name="Singh P.K."/>
            <person name="Korpole S."/>
            <person name="Tanuku N.R.S."/>
            <person name="Pinnaka A.K."/>
        </authorList>
    </citation>
    <scope>NUCLEOTIDE SEQUENCE [LARGE SCALE GENOMIC DNA]</scope>
    <source>
        <strain evidence="2 3">KCTC 33872</strain>
    </source>
</reference>